<dbReference type="EMBL" id="JBAMMX010000010">
    <property type="protein sequence ID" value="KAK6932590.1"/>
    <property type="molecule type" value="Genomic_DNA"/>
</dbReference>
<dbReference type="FunFam" id="4.10.1100.10:FF:000001">
    <property type="entry name" value="Squamosa promoter-binding-like protein 14"/>
    <property type="match status" value="1"/>
</dbReference>
<feature type="compositionally biased region" description="Basic residues" evidence="10">
    <location>
        <begin position="200"/>
        <end position="209"/>
    </location>
</feature>
<keyword evidence="5" id="KW-0805">Transcription regulation</keyword>
<dbReference type="PANTHER" id="PTHR31251">
    <property type="entry name" value="SQUAMOSA PROMOTER-BINDING-LIKE PROTEIN 4"/>
    <property type="match status" value="1"/>
</dbReference>
<feature type="region of interest" description="Disordered" evidence="10">
    <location>
        <begin position="41"/>
        <end position="65"/>
    </location>
</feature>
<dbReference type="Gene3D" id="4.10.1100.10">
    <property type="entry name" value="Transcription factor, SBP-box domain"/>
    <property type="match status" value="1"/>
</dbReference>
<dbReference type="AlphaFoldDB" id="A0AAN8VE59"/>
<evidence type="ECO:0000256" key="9">
    <source>
        <dbReference type="PROSITE-ProRule" id="PRU00470"/>
    </source>
</evidence>
<dbReference type="InterPro" id="IPR004333">
    <property type="entry name" value="SBP_dom"/>
</dbReference>
<dbReference type="Proteomes" id="UP001370490">
    <property type="component" value="Unassembled WGS sequence"/>
</dbReference>
<dbReference type="InterPro" id="IPR044817">
    <property type="entry name" value="SBP-like"/>
</dbReference>
<accession>A0AAN8VE59</accession>
<evidence type="ECO:0000313" key="12">
    <source>
        <dbReference type="EMBL" id="KAK6932590.1"/>
    </source>
</evidence>
<feature type="compositionally biased region" description="Basic and acidic residues" evidence="10">
    <location>
        <begin position="44"/>
        <end position="65"/>
    </location>
</feature>
<reference evidence="12 13" key="1">
    <citation type="submission" date="2023-12" db="EMBL/GenBank/DDBJ databases">
        <title>A high-quality genome assembly for Dillenia turbinata (Dilleniales).</title>
        <authorList>
            <person name="Chanderbali A."/>
        </authorList>
    </citation>
    <scope>NUCLEOTIDE SEQUENCE [LARGE SCALE GENOMIC DNA]</scope>
    <source>
        <strain evidence="12">LSX21</strain>
        <tissue evidence="12">Leaf</tissue>
    </source>
</reference>
<keyword evidence="6" id="KW-0238">DNA-binding</keyword>
<keyword evidence="13" id="KW-1185">Reference proteome</keyword>
<evidence type="ECO:0000259" key="11">
    <source>
        <dbReference type="PROSITE" id="PS51141"/>
    </source>
</evidence>
<evidence type="ECO:0000256" key="5">
    <source>
        <dbReference type="ARBA" id="ARBA00023015"/>
    </source>
</evidence>
<evidence type="ECO:0000256" key="7">
    <source>
        <dbReference type="ARBA" id="ARBA00023163"/>
    </source>
</evidence>
<gene>
    <name evidence="12" type="ORF">RJ641_002214</name>
</gene>
<feature type="region of interest" description="Disordered" evidence="10">
    <location>
        <begin position="200"/>
        <end position="220"/>
    </location>
</feature>
<keyword evidence="2" id="KW-0479">Metal-binding</keyword>
<comment type="caution">
    <text evidence="12">The sequence shown here is derived from an EMBL/GenBank/DDBJ whole genome shotgun (WGS) entry which is preliminary data.</text>
</comment>
<keyword evidence="3 9" id="KW-0863">Zinc-finger</keyword>
<keyword evidence="8" id="KW-0539">Nucleus</keyword>
<keyword evidence="4" id="KW-0862">Zinc</keyword>
<evidence type="ECO:0000256" key="1">
    <source>
        <dbReference type="ARBA" id="ARBA00004123"/>
    </source>
</evidence>
<dbReference type="SUPFAM" id="SSF103612">
    <property type="entry name" value="SBT domain"/>
    <property type="match status" value="1"/>
</dbReference>
<keyword evidence="7" id="KW-0804">Transcription</keyword>
<feature type="compositionally biased region" description="Basic and acidic residues" evidence="10">
    <location>
        <begin position="210"/>
        <end position="220"/>
    </location>
</feature>
<evidence type="ECO:0000313" key="13">
    <source>
        <dbReference type="Proteomes" id="UP001370490"/>
    </source>
</evidence>
<dbReference type="PROSITE" id="PS51141">
    <property type="entry name" value="ZF_SBP"/>
    <property type="match status" value="1"/>
</dbReference>
<dbReference type="GO" id="GO:0005634">
    <property type="term" value="C:nucleus"/>
    <property type="evidence" value="ECO:0007669"/>
    <property type="project" value="UniProtKB-SubCell"/>
</dbReference>
<evidence type="ECO:0000256" key="2">
    <source>
        <dbReference type="ARBA" id="ARBA00022723"/>
    </source>
</evidence>
<dbReference type="GO" id="GO:0003677">
    <property type="term" value="F:DNA binding"/>
    <property type="evidence" value="ECO:0007669"/>
    <property type="project" value="UniProtKB-KW"/>
</dbReference>
<dbReference type="InterPro" id="IPR036893">
    <property type="entry name" value="SBP_sf"/>
</dbReference>
<dbReference type="GO" id="GO:0008270">
    <property type="term" value="F:zinc ion binding"/>
    <property type="evidence" value="ECO:0007669"/>
    <property type="project" value="UniProtKB-KW"/>
</dbReference>
<dbReference type="PANTHER" id="PTHR31251:SF197">
    <property type="entry name" value="SQUAMOSA PROMOTER-BINDING-LIKE PROTEIN 16"/>
    <property type="match status" value="1"/>
</dbReference>
<comment type="subcellular location">
    <subcellularLocation>
        <location evidence="1">Nucleus</location>
    </subcellularLocation>
</comment>
<proteinExistence type="predicted"/>
<protein>
    <submittedName>
        <fullName evidence="12">SBP domain</fullName>
    </submittedName>
</protein>
<name>A0AAN8VE59_9MAGN</name>
<evidence type="ECO:0000256" key="3">
    <source>
        <dbReference type="ARBA" id="ARBA00022771"/>
    </source>
</evidence>
<feature type="domain" description="SBP-type" evidence="11">
    <location>
        <begin position="133"/>
        <end position="210"/>
    </location>
</feature>
<dbReference type="Pfam" id="PF03110">
    <property type="entry name" value="SBP"/>
    <property type="match status" value="1"/>
</dbReference>
<organism evidence="12 13">
    <name type="scientific">Dillenia turbinata</name>
    <dbReference type="NCBI Taxonomy" id="194707"/>
    <lineage>
        <taxon>Eukaryota</taxon>
        <taxon>Viridiplantae</taxon>
        <taxon>Streptophyta</taxon>
        <taxon>Embryophyta</taxon>
        <taxon>Tracheophyta</taxon>
        <taxon>Spermatophyta</taxon>
        <taxon>Magnoliopsida</taxon>
        <taxon>eudicotyledons</taxon>
        <taxon>Gunneridae</taxon>
        <taxon>Pentapetalae</taxon>
        <taxon>Dilleniales</taxon>
        <taxon>Dilleniaceae</taxon>
        <taxon>Dillenia</taxon>
    </lineage>
</organism>
<sequence length="220" mass="25220">MEVCVWCGPHTLKSFWSLHTLFSPILFSCFISSSSYPHFSSNFQERDREKKMDHTNRAEGKRSMRERVQTGQVIEVNNDETEHELEDHELEAERSLGFGDDHCYYDNKKKKGRSGEVGCGKKAGNPGVGSGSSLSCQVENCTADMTDAGRYHRRHKVCEIHAKAPVVQLAGLEQRFCQQCSRFHEVSEFDDSRRSCRRRLAGHNERRRKSMLESQRESTG</sequence>
<evidence type="ECO:0000256" key="10">
    <source>
        <dbReference type="SAM" id="MobiDB-lite"/>
    </source>
</evidence>
<evidence type="ECO:0000256" key="8">
    <source>
        <dbReference type="ARBA" id="ARBA00023242"/>
    </source>
</evidence>
<evidence type="ECO:0000256" key="4">
    <source>
        <dbReference type="ARBA" id="ARBA00022833"/>
    </source>
</evidence>
<evidence type="ECO:0000256" key="6">
    <source>
        <dbReference type="ARBA" id="ARBA00023125"/>
    </source>
</evidence>